<dbReference type="SUPFAM" id="SSF52540">
    <property type="entry name" value="P-loop containing nucleoside triphosphate hydrolases"/>
    <property type="match status" value="1"/>
</dbReference>
<evidence type="ECO:0000259" key="1">
    <source>
        <dbReference type="Pfam" id="PF17396"/>
    </source>
</evidence>
<feature type="domain" description="D-glutamate N-acetyltransferase-like N-terminal" evidence="1">
    <location>
        <begin position="48"/>
        <end position="129"/>
    </location>
</feature>
<reference evidence="2" key="1">
    <citation type="submission" date="2018-05" db="EMBL/GenBank/DDBJ databases">
        <authorList>
            <person name="Lanie J.A."/>
            <person name="Ng W.-L."/>
            <person name="Kazmierczak K.M."/>
            <person name="Andrzejewski T.M."/>
            <person name="Davidsen T.M."/>
            <person name="Wayne K.J."/>
            <person name="Tettelin H."/>
            <person name="Glass J.I."/>
            <person name="Rusch D."/>
            <person name="Podicherti R."/>
            <person name="Tsui H.-C.T."/>
            <person name="Winkler M.E."/>
        </authorList>
    </citation>
    <scope>NUCLEOTIDE SEQUENCE</scope>
</reference>
<dbReference type="InterPro" id="IPR011669">
    <property type="entry name" value="DgcN-like"/>
</dbReference>
<accession>A0A382UY54</accession>
<dbReference type="InterPro" id="IPR035402">
    <property type="entry name" value="DgcN-like_N"/>
</dbReference>
<dbReference type="EMBL" id="UINC01147651">
    <property type="protein sequence ID" value="SVD39097.1"/>
    <property type="molecule type" value="Genomic_DNA"/>
</dbReference>
<organism evidence="2">
    <name type="scientific">marine metagenome</name>
    <dbReference type="NCBI Taxonomy" id="408172"/>
    <lineage>
        <taxon>unclassified sequences</taxon>
        <taxon>metagenomes</taxon>
        <taxon>ecological metagenomes</taxon>
    </lineage>
</organism>
<gene>
    <name evidence="2" type="ORF">METZ01_LOCUS391951</name>
</gene>
<evidence type="ECO:0000313" key="2">
    <source>
        <dbReference type="EMBL" id="SVD39097.1"/>
    </source>
</evidence>
<protein>
    <recommendedName>
        <fullName evidence="1">D-glutamate N-acetyltransferase-like N-terminal domain-containing protein</fullName>
    </recommendedName>
</protein>
<feature type="non-terminal residue" evidence="2">
    <location>
        <position position="143"/>
    </location>
</feature>
<name>A0A382UY54_9ZZZZ</name>
<dbReference type="AlphaFoldDB" id="A0A382UY54"/>
<dbReference type="PANTHER" id="PTHR40690">
    <property type="entry name" value="GLL3100 PROTEIN"/>
    <property type="match status" value="1"/>
</dbReference>
<proteinExistence type="predicted"/>
<dbReference type="Gene3D" id="3.40.50.720">
    <property type="entry name" value="NAD(P)-binding Rossmann-like Domain"/>
    <property type="match status" value="1"/>
</dbReference>
<sequence length="143" mass="15064">MGRKILILTEGLSSPHSAKTACSVIRYRRDEVVGVLDTTVPPQPAQALLEVGGDLPVVNSLDALPEANVLIIGIAPSGGSLPAPMRALVLGAIKRGMDVESGLHEFLNDDVELAAAAKASGSVLRDLRHNNERDVARRQNISA</sequence>
<dbReference type="InterPro" id="IPR027417">
    <property type="entry name" value="P-loop_NTPase"/>
</dbReference>
<dbReference type="Pfam" id="PF17396">
    <property type="entry name" value="DUF1611_N"/>
    <property type="match status" value="1"/>
</dbReference>
<dbReference type="PANTHER" id="PTHR40690:SF1">
    <property type="entry name" value="DUF1611 DOMAIN-CONTAINING PROTEIN"/>
    <property type="match status" value="1"/>
</dbReference>